<dbReference type="AlphaFoldDB" id="A0A1F5EJW5"/>
<dbReference type="Gene3D" id="3.30.110.10">
    <property type="entry name" value="Translation initiation factor 3 (IF-3), C-terminal domain"/>
    <property type="match status" value="1"/>
</dbReference>
<comment type="caution">
    <text evidence="8">The sequence shown here is derived from an EMBL/GenBank/DDBJ whole genome shotgun (WGS) entry which is preliminary data.</text>
</comment>
<evidence type="ECO:0000256" key="1">
    <source>
        <dbReference type="ARBA" id="ARBA00005439"/>
    </source>
</evidence>
<evidence type="ECO:0000256" key="3">
    <source>
        <dbReference type="ARBA" id="ARBA00022917"/>
    </source>
</evidence>
<dbReference type="GO" id="GO:0032790">
    <property type="term" value="P:ribosome disassembly"/>
    <property type="evidence" value="ECO:0007669"/>
    <property type="project" value="TreeGrafter"/>
</dbReference>
<dbReference type="GO" id="GO:0005737">
    <property type="term" value="C:cytoplasm"/>
    <property type="evidence" value="ECO:0007669"/>
    <property type="project" value="UniProtKB-SubCell"/>
</dbReference>
<feature type="domain" description="Translation initiation factor 3 C-terminal" evidence="6">
    <location>
        <begin position="86"/>
        <end position="171"/>
    </location>
</feature>
<evidence type="ECO:0000256" key="4">
    <source>
        <dbReference type="NCBIfam" id="TIGR00168"/>
    </source>
</evidence>
<organism evidence="8 9">
    <name type="scientific">Candidatus Campbellbacteria bacterium RIFOXYC2_FULL_35_25</name>
    <dbReference type="NCBI Taxonomy" id="1797582"/>
    <lineage>
        <taxon>Bacteria</taxon>
        <taxon>Candidatus Campbelliibacteriota</taxon>
    </lineage>
</organism>
<dbReference type="Pfam" id="PF00707">
    <property type="entry name" value="IF3_C"/>
    <property type="match status" value="1"/>
</dbReference>
<sequence>MAYKPQTRINEAIRSEEVRIIGPNAENMGVMKTRDALLKAREMNLDLIETSPNTNPPIAKIMDYGKFQYDEKKKAKVAKAKSHVTETKVVQVKVGTGEHDLELKAKNISKWLKEGNRIKLDLFLIGRTKYMQIDFLKERMDRVLHLITEEYKVADGPKKSPKGLTMVLEKK</sequence>
<dbReference type="STRING" id="1797582.A2442_03600"/>
<evidence type="ECO:0000313" key="8">
    <source>
        <dbReference type="EMBL" id="OGD67630.1"/>
    </source>
</evidence>
<comment type="function">
    <text evidence="5">IF-3 binds to the 30S ribosomal subunit and shifts the equilibrium between 70S ribosomes and their 50S and 30S subunits in favor of the free subunits, thus enhancing the availability of 30S subunits on which protein synthesis initiation begins.</text>
</comment>
<dbReference type="PROSITE" id="PS00938">
    <property type="entry name" value="IF3"/>
    <property type="match status" value="1"/>
</dbReference>
<accession>A0A1F5EJW5</accession>
<dbReference type="GO" id="GO:0003743">
    <property type="term" value="F:translation initiation factor activity"/>
    <property type="evidence" value="ECO:0007669"/>
    <property type="project" value="UniProtKB-UniRule"/>
</dbReference>
<evidence type="ECO:0000259" key="6">
    <source>
        <dbReference type="Pfam" id="PF00707"/>
    </source>
</evidence>
<evidence type="ECO:0000256" key="5">
    <source>
        <dbReference type="RuleBase" id="RU000646"/>
    </source>
</evidence>
<dbReference type="NCBIfam" id="TIGR00168">
    <property type="entry name" value="infC"/>
    <property type="match status" value="1"/>
</dbReference>
<dbReference type="SUPFAM" id="SSF54364">
    <property type="entry name" value="Translation initiation factor IF3, N-terminal domain"/>
    <property type="match status" value="1"/>
</dbReference>
<dbReference type="SUPFAM" id="SSF55200">
    <property type="entry name" value="Translation initiation factor IF3, C-terminal domain"/>
    <property type="match status" value="1"/>
</dbReference>
<dbReference type="InterPro" id="IPR036788">
    <property type="entry name" value="T_IF-3_C_sf"/>
</dbReference>
<dbReference type="EMBL" id="MFAE01000002">
    <property type="protein sequence ID" value="OGD67630.1"/>
    <property type="molecule type" value="Genomic_DNA"/>
</dbReference>
<dbReference type="Gene3D" id="3.10.20.80">
    <property type="entry name" value="Translation initiation factor 3 (IF-3), N-terminal domain"/>
    <property type="match status" value="1"/>
</dbReference>
<dbReference type="PANTHER" id="PTHR10938">
    <property type="entry name" value="TRANSLATION INITIATION FACTOR IF-3"/>
    <property type="match status" value="1"/>
</dbReference>
<evidence type="ECO:0000313" key="9">
    <source>
        <dbReference type="Proteomes" id="UP000179003"/>
    </source>
</evidence>
<reference evidence="8 9" key="1">
    <citation type="journal article" date="2016" name="Nat. Commun.">
        <title>Thousands of microbial genomes shed light on interconnected biogeochemical processes in an aquifer system.</title>
        <authorList>
            <person name="Anantharaman K."/>
            <person name="Brown C.T."/>
            <person name="Hug L.A."/>
            <person name="Sharon I."/>
            <person name="Castelle C.J."/>
            <person name="Probst A.J."/>
            <person name="Thomas B.C."/>
            <person name="Singh A."/>
            <person name="Wilkins M.J."/>
            <person name="Karaoz U."/>
            <person name="Brodie E.L."/>
            <person name="Williams K.H."/>
            <person name="Hubbard S.S."/>
            <person name="Banfield J.F."/>
        </authorList>
    </citation>
    <scope>NUCLEOTIDE SEQUENCE [LARGE SCALE GENOMIC DNA]</scope>
</reference>
<dbReference type="FunFam" id="3.10.20.80:FF:000001">
    <property type="entry name" value="Translation initiation factor IF-3"/>
    <property type="match status" value="1"/>
</dbReference>
<proteinExistence type="inferred from homology"/>
<name>A0A1F5EJW5_9BACT</name>
<comment type="subcellular location">
    <subcellularLocation>
        <location evidence="5">Cytoplasm</location>
    </subcellularLocation>
</comment>
<dbReference type="InterPro" id="IPR019815">
    <property type="entry name" value="Translation_initiation_fac_3_C"/>
</dbReference>
<keyword evidence="3 5" id="KW-0648">Protein biosynthesis</keyword>
<dbReference type="PANTHER" id="PTHR10938:SF0">
    <property type="entry name" value="TRANSLATION INITIATION FACTOR IF-3, MITOCHONDRIAL"/>
    <property type="match status" value="1"/>
</dbReference>
<dbReference type="InterPro" id="IPR001288">
    <property type="entry name" value="Translation_initiation_fac_3"/>
</dbReference>
<gene>
    <name evidence="8" type="ORF">A2442_03600</name>
</gene>
<comment type="subunit">
    <text evidence="5">Monomer.</text>
</comment>
<feature type="domain" description="Translation initiation factor 3 N-terminal" evidence="7">
    <location>
        <begin position="9"/>
        <end position="76"/>
    </location>
</feature>
<dbReference type="InterPro" id="IPR036787">
    <property type="entry name" value="T_IF-3_N_sf"/>
</dbReference>
<dbReference type="Pfam" id="PF05198">
    <property type="entry name" value="IF3_N"/>
    <property type="match status" value="1"/>
</dbReference>
<comment type="similarity">
    <text evidence="1 5">Belongs to the IF-3 family.</text>
</comment>
<evidence type="ECO:0000256" key="2">
    <source>
        <dbReference type="ARBA" id="ARBA00022540"/>
    </source>
</evidence>
<dbReference type="GO" id="GO:0043022">
    <property type="term" value="F:ribosome binding"/>
    <property type="evidence" value="ECO:0007669"/>
    <property type="project" value="TreeGrafter"/>
</dbReference>
<dbReference type="Proteomes" id="UP000179003">
    <property type="component" value="Unassembled WGS sequence"/>
</dbReference>
<dbReference type="InterPro" id="IPR019814">
    <property type="entry name" value="Translation_initiation_fac_3_N"/>
</dbReference>
<dbReference type="InterPro" id="IPR019813">
    <property type="entry name" value="Translation_initiation_fac3_CS"/>
</dbReference>
<protein>
    <recommendedName>
        <fullName evidence="4 5">Translation initiation factor IF-3</fullName>
    </recommendedName>
</protein>
<evidence type="ECO:0000259" key="7">
    <source>
        <dbReference type="Pfam" id="PF05198"/>
    </source>
</evidence>
<keyword evidence="2 5" id="KW-0396">Initiation factor</keyword>